<feature type="chain" id="PRO_5011779446" description="Secreted protein" evidence="1">
    <location>
        <begin position="21"/>
        <end position="202"/>
    </location>
</feature>
<keyword evidence="3" id="KW-1185">Reference proteome</keyword>
<dbReference type="AlphaFoldDB" id="A0A1I4ZP21"/>
<protein>
    <recommendedName>
        <fullName evidence="4">Secreted protein</fullName>
    </recommendedName>
</protein>
<dbReference type="EMBL" id="FOVP01000004">
    <property type="protein sequence ID" value="SFN51938.1"/>
    <property type="molecule type" value="Genomic_DNA"/>
</dbReference>
<evidence type="ECO:0000313" key="3">
    <source>
        <dbReference type="Proteomes" id="UP000198599"/>
    </source>
</evidence>
<accession>A0A1I4ZP21</accession>
<dbReference type="Proteomes" id="UP000198599">
    <property type="component" value="Unassembled WGS sequence"/>
</dbReference>
<reference evidence="3" key="1">
    <citation type="submission" date="2016-10" db="EMBL/GenBank/DDBJ databases">
        <authorList>
            <person name="Varghese N."/>
            <person name="Submissions S."/>
        </authorList>
    </citation>
    <scope>NUCLEOTIDE SEQUENCE [LARGE SCALE GENOMIC DNA]</scope>
    <source>
        <strain evidence="3">DSM 28463</strain>
    </source>
</reference>
<keyword evidence="1" id="KW-0732">Signal</keyword>
<proteinExistence type="predicted"/>
<evidence type="ECO:0008006" key="4">
    <source>
        <dbReference type="Google" id="ProtNLM"/>
    </source>
</evidence>
<sequence>MKFLPHLLAIVFTGVSPLYAAGSHDPDWPCVQRRVDTLSAAVMWPYQPESQAAKEKPAAATAELAQLLALRRISLEEAEEALDEAANGTPALDRDDYNAIFADVFERLNQRRSLLMTGITRYARNQARLADEIDTMRNQIATMTAAESPDFDQIDQIEADLDWRERVFHDRALSLTYACETPVLLEKRLYAIAQMLAARIND</sequence>
<dbReference type="RefSeq" id="WP_245736201.1">
    <property type="nucleotide sequence ID" value="NZ_FOVP01000004.1"/>
</dbReference>
<name>A0A1I4ZP21_9RHOB</name>
<evidence type="ECO:0000313" key="2">
    <source>
        <dbReference type="EMBL" id="SFN51938.1"/>
    </source>
</evidence>
<organism evidence="2 3">
    <name type="scientific">Roseovarius lutimaris</name>
    <dbReference type="NCBI Taxonomy" id="1005928"/>
    <lineage>
        <taxon>Bacteria</taxon>
        <taxon>Pseudomonadati</taxon>
        <taxon>Pseudomonadota</taxon>
        <taxon>Alphaproteobacteria</taxon>
        <taxon>Rhodobacterales</taxon>
        <taxon>Roseobacteraceae</taxon>
        <taxon>Roseovarius</taxon>
    </lineage>
</organism>
<gene>
    <name evidence="2" type="ORF">SAMN04487859_1042</name>
</gene>
<feature type="signal peptide" evidence="1">
    <location>
        <begin position="1"/>
        <end position="20"/>
    </location>
</feature>
<evidence type="ECO:0000256" key="1">
    <source>
        <dbReference type="SAM" id="SignalP"/>
    </source>
</evidence>
<dbReference type="STRING" id="1005928.SAMN04487859_1042"/>